<dbReference type="Proteomes" id="UP000182977">
    <property type="component" value="Chromosome I"/>
</dbReference>
<dbReference type="STRING" id="419479.SAMN04488563_1817"/>
<accession>A0A1H2ILB7</accession>
<evidence type="ECO:0000313" key="3">
    <source>
        <dbReference type="Proteomes" id="UP000182977"/>
    </source>
</evidence>
<protein>
    <recommendedName>
        <fullName evidence="1">HipA-like kinase domain-containing protein</fullName>
    </recommendedName>
</protein>
<dbReference type="Pfam" id="PF20613">
    <property type="entry name" value="HipA_2"/>
    <property type="match status" value="1"/>
</dbReference>
<evidence type="ECO:0000259" key="1">
    <source>
        <dbReference type="Pfam" id="PF20613"/>
    </source>
</evidence>
<gene>
    <name evidence="2" type="ORF">SAMN04488563_1817</name>
</gene>
<organism evidence="2 3">
    <name type="scientific">Jiangella alkaliphila</name>
    <dbReference type="NCBI Taxonomy" id="419479"/>
    <lineage>
        <taxon>Bacteria</taxon>
        <taxon>Bacillati</taxon>
        <taxon>Actinomycetota</taxon>
        <taxon>Actinomycetes</taxon>
        <taxon>Jiangellales</taxon>
        <taxon>Jiangellaceae</taxon>
        <taxon>Jiangella</taxon>
    </lineage>
</organism>
<evidence type="ECO:0000313" key="2">
    <source>
        <dbReference type="EMBL" id="SDU44852.1"/>
    </source>
</evidence>
<sequence>MVHVPAVTVHTGLPVVRAIRYVEPLREGGSLPGLVEGDDLGTYVVKFRGAGQGPKTLVAEIVVGELGRRLGIRVPDLVLVDLDDAIARREPDPEIQALLLASVGVNLGMDFLPRSLGYDGHGRRADADDAAKVLWLDALTVNVDRSWRNPNLLTWHGQLWAIDHGAALLFQHTWPGVEAFAARPYAIDDHVLAFAADRLPSVDAALAPQVTPSVLKEILTLVPDDWLPEVPGMDGAEPDAVRAVYADHLAARAAASSAWLPAGGA</sequence>
<name>A0A1H2ILB7_9ACTN</name>
<dbReference type="OrthoDB" id="9786330at2"/>
<dbReference type="AlphaFoldDB" id="A0A1H2ILB7"/>
<proteinExistence type="predicted"/>
<dbReference type="InterPro" id="IPR046748">
    <property type="entry name" value="HipA_2"/>
</dbReference>
<feature type="domain" description="HipA-like kinase" evidence="1">
    <location>
        <begin position="22"/>
        <end position="232"/>
    </location>
</feature>
<reference evidence="3" key="1">
    <citation type="submission" date="2016-10" db="EMBL/GenBank/DDBJ databases">
        <authorList>
            <person name="Varghese N."/>
            <person name="Submissions S."/>
        </authorList>
    </citation>
    <scope>NUCLEOTIDE SEQUENCE [LARGE SCALE GENOMIC DNA]</scope>
    <source>
        <strain evidence="3">DSM 45079</strain>
    </source>
</reference>
<dbReference type="EMBL" id="LT629791">
    <property type="protein sequence ID" value="SDU44852.1"/>
    <property type="molecule type" value="Genomic_DNA"/>
</dbReference>
<keyword evidence="3" id="KW-1185">Reference proteome</keyword>
<dbReference type="RefSeq" id="WP_046771802.1">
    <property type="nucleotide sequence ID" value="NZ_LBMC01000051.1"/>
</dbReference>